<accession>A0A1L7I7P8</accession>
<dbReference type="OrthoDB" id="1435929at2"/>
<dbReference type="AlphaFoldDB" id="A0A1L7I7P8"/>
<organism evidence="1 2">
    <name type="scientific">Christiangramia flava JLT2011</name>
    <dbReference type="NCBI Taxonomy" id="1229726"/>
    <lineage>
        <taxon>Bacteria</taxon>
        <taxon>Pseudomonadati</taxon>
        <taxon>Bacteroidota</taxon>
        <taxon>Flavobacteriia</taxon>
        <taxon>Flavobacteriales</taxon>
        <taxon>Flavobacteriaceae</taxon>
        <taxon>Christiangramia</taxon>
    </lineage>
</organism>
<dbReference type="SUPFAM" id="SSF52540">
    <property type="entry name" value="P-loop containing nucleoside triphosphate hydrolases"/>
    <property type="match status" value="1"/>
</dbReference>
<gene>
    <name evidence="1" type="ORF">GRFL_2401</name>
</gene>
<evidence type="ECO:0000313" key="1">
    <source>
        <dbReference type="EMBL" id="APU69125.1"/>
    </source>
</evidence>
<protein>
    <submittedName>
        <fullName evidence="1">Uncharacterized protein</fullName>
    </submittedName>
</protein>
<dbReference type="Gene3D" id="3.40.50.300">
    <property type="entry name" value="P-loop containing nucleotide triphosphate hydrolases"/>
    <property type="match status" value="1"/>
</dbReference>
<sequence length="269" mass="31688">MRKQEEQKIIFLNSYLPRTGHNFVSEALKVFTGHQVLIHNKSETRLSTILREFFSIYDKQVFFETDKKFLEHLFIKDLRERILEKSNSEYVMIKNTSFLGVDQLSRIFPNDIHIILLRDPASVFNSLLKGMRFNKKGLRDKVKKMGVLLGVYPFYYSRKLSNYVLENLPDLEDKIVLRYEDLVELKKSNLEELKDLFGCDKEINDIKKEISSIEVINSSFTEETGASHIWEQKPKTKAFDPVKRKGHPYLTRVGVKLGSRKLRKKFNYI</sequence>
<keyword evidence="2" id="KW-1185">Reference proteome</keyword>
<reference evidence="1 2" key="1">
    <citation type="submission" date="2016-07" db="EMBL/GenBank/DDBJ databases">
        <title>Multi-omics approach to identify versatile polysaccharide utilization systems of a marine flavobacterium Gramella flava.</title>
        <authorList>
            <person name="Tang K."/>
        </authorList>
    </citation>
    <scope>NUCLEOTIDE SEQUENCE [LARGE SCALE GENOMIC DNA]</scope>
    <source>
        <strain evidence="1 2">JLT2011</strain>
    </source>
</reference>
<dbReference type="KEGG" id="gfl:GRFL_2401"/>
<proteinExistence type="predicted"/>
<dbReference type="RefSeq" id="WP_083644819.1">
    <property type="nucleotide sequence ID" value="NZ_AMRU01000011.1"/>
</dbReference>
<dbReference type="STRING" id="1229726.GRFL_2401"/>
<dbReference type="Pfam" id="PF13469">
    <property type="entry name" value="Sulfotransfer_3"/>
    <property type="match status" value="1"/>
</dbReference>
<dbReference type="EMBL" id="CP016359">
    <property type="protein sequence ID" value="APU69125.1"/>
    <property type="molecule type" value="Genomic_DNA"/>
</dbReference>
<evidence type="ECO:0000313" key="2">
    <source>
        <dbReference type="Proteomes" id="UP000186230"/>
    </source>
</evidence>
<name>A0A1L7I7P8_9FLAO</name>
<dbReference type="InterPro" id="IPR027417">
    <property type="entry name" value="P-loop_NTPase"/>
</dbReference>
<dbReference type="Proteomes" id="UP000186230">
    <property type="component" value="Chromosome"/>
</dbReference>